<dbReference type="PANTHER" id="PTHR47027:SF20">
    <property type="entry name" value="REVERSE TRANSCRIPTASE-LIKE PROTEIN WITH RNA-DIRECTED DNA POLYMERASE DOMAIN"/>
    <property type="match status" value="1"/>
</dbReference>
<organism evidence="2 3">
    <name type="scientific">Cryptolaemus montrouzieri</name>
    <dbReference type="NCBI Taxonomy" id="559131"/>
    <lineage>
        <taxon>Eukaryota</taxon>
        <taxon>Metazoa</taxon>
        <taxon>Ecdysozoa</taxon>
        <taxon>Arthropoda</taxon>
        <taxon>Hexapoda</taxon>
        <taxon>Insecta</taxon>
        <taxon>Pterygota</taxon>
        <taxon>Neoptera</taxon>
        <taxon>Endopterygota</taxon>
        <taxon>Coleoptera</taxon>
        <taxon>Polyphaga</taxon>
        <taxon>Cucujiformia</taxon>
        <taxon>Coccinelloidea</taxon>
        <taxon>Coccinellidae</taxon>
        <taxon>Scymninae</taxon>
        <taxon>Scymnini</taxon>
        <taxon>Cryptolaemus</taxon>
    </lineage>
</organism>
<evidence type="ECO:0000313" key="2">
    <source>
        <dbReference type="EMBL" id="KAL3283074.1"/>
    </source>
</evidence>
<dbReference type="PANTHER" id="PTHR47027">
    <property type="entry name" value="REVERSE TRANSCRIPTASE DOMAIN-CONTAINING PROTEIN"/>
    <property type="match status" value="1"/>
</dbReference>
<sequence length="134" mass="15064">IFTTIILGRLEAWCEEHAVIPECQNGLRKNRGRSNSIFTLTSTFCGFQASVRSCFTFSFMAGSECGNYTRSFDIFQGVLQGETLSPLLFALFISDIKKFFRNRAITGVNIDGLHDIIMLLYVDDLVFLADSEVN</sequence>
<gene>
    <name evidence="2" type="ORF">HHI36_006231</name>
</gene>
<dbReference type="Pfam" id="PF00078">
    <property type="entry name" value="RVT_1"/>
    <property type="match status" value="1"/>
</dbReference>
<dbReference type="Proteomes" id="UP001516400">
    <property type="component" value="Unassembled WGS sequence"/>
</dbReference>
<evidence type="ECO:0000259" key="1">
    <source>
        <dbReference type="PROSITE" id="PS50878"/>
    </source>
</evidence>
<feature type="domain" description="Reverse transcriptase" evidence="1">
    <location>
        <begin position="1"/>
        <end position="134"/>
    </location>
</feature>
<name>A0ABD2NXE1_9CUCU</name>
<evidence type="ECO:0000313" key="3">
    <source>
        <dbReference type="Proteomes" id="UP001516400"/>
    </source>
</evidence>
<proteinExistence type="predicted"/>
<keyword evidence="3" id="KW-1185">Reference proteome</keyword>
<dbReference type="AlphaFoldDB" id="A0ABD2NXE1"/>
<dbReference type="PROSITE" id="PS50878">
    <property type="entry name" value="RT_POL"/>
    <property type="match status" value="1"/>
</dbReference>
<comment type="caution">
    <text evidence="2">The sequence shown here is derived from an EMBL/GenBank/DDBJ whole genome shotgun (WGS) entry which is preliminary data.</text>
</comment>
<reference evidence="2 3" key="1">
    <citation type="journal article" date="2021" name="BMC Biol.">
        <title>Horizontally acquired antibacterial genes associated with adaptive radiation of ladybird beetles.</title>
        <authorList>
            <person name="Li H.S."/>
            <person name="Tang X.F."/>
            <person name="Huang Y.H."/>
            <person name="Xu Z.Y."/>
            <person name="Chen M.L."/>
            <person name="Du X.Y."/>
            <person name="Qiu B.Y."/>
            <person name="Chen P.T."/>
            <person name="Zhang W."/>
            <person name="Slipinski A."/>
            <person name="Escalona H.E."/>
            <person name="Waterhouse R.M."/>
            <person name="Zwick A."/>
            <person name="Pang H."/>
        </authorList>
    </citation>
    <scope>NUCLEOTIDE SEQUENCE [LARGE SCALE GENOMIC DNA]</scope>
    <source>
        <strain evidence="2">SYSU2018</strain>
    </source>
</reference>
<protein>
    <recommendedName>
        <fullName evidence="1">Reverse transcriptase domain-containing protein</fullName>
    </recommendedName>
</protein>
<accession>A0ABD2NXE1</accession>
<feature type="non-terminal residue" evidence="2">
    <location>
        <position position="1"/>
    </location>
</feature>
<dbReference type="InterPro" id="IPR000477">
    <property type="entry name" value="RT_dom"/>
</dbReference>
<dbReference type="EMBL" id="JABFTP020000144">
    <property type="protein sequence ID" value="KAL3283074.1"/>
    <property type="molecule type" value="Genomic_DNA"/>
</dbReference>